<dbReference type="Proteomes" id="UP001497516">
    <property type="component" value="Chromosome 4"/>
</dbReference>
<proteinExistence type="predicted"/>
<organism evidence="2 3">
    <name type="scientific">Linum trigynum</name>
    <dbReference type="NCBI Taxonomy" id="586398"/>
    <lineage>
        <taxon>Eukaryota</taxon>
        <taxon>Viridiplantae</taxon>
        <taxon>Streptophyta</taxon>
        <taxon>Embryophyta</taxon>
        <taxon>Tracheophyta</taxon>
        <taxon>Spermatophyta</taxon>
        <taxon>Magnoliopsida</taxon>
        <taxon>eudicotyledons</taxon>
        <taxon>Gunneridae</taxon>
        <taxon>Pentapetalae</taxon>
        <taxon>rosids</taxon>
        <taxon>fabids</taxon>
        <taxon>Malpighiales</taxon>
        <taxon>Linaceae</taxon>
        <taxon>Linum</taxon>
    </lineage>
</organism>
<name>A0AAV2E599_9ROSI</name>
<evidence type="ECO:0000313" key="3">
    <source>
        <dbReference type="Proteomes" id="UP001497516"/>
    </source>
</evidence>
<reference evidence="2 3" key="1">
    <citation type="submission" date="2024-04" db="EMBL/GenBank/DDBJ databases">
        <authorList>
            <person name="Fracassetti M."/>
        </authorList>
    </citation>
    <scope>NUCLEOTIDE SEQUENCE [LARGE SCALE GENOMIC DNA]</scope>
</reference>
<accession>A0AAV2E599</accession>
<evidence type="ECO:0000313" key="2">
    <source>
        <dbReference type="EMBL" id="CAL1381017.1"/>
    </source>
</evidence>
<dbReference type="EMBL" id="OZ034817">
    <property type="protein sequence ID" value="CAL1381017.1"/>
    <property type="molecule type" value="Genomic_DNA"/>
</dbReference>
<evidence type="ECO:0000256" key="1">
    <source>
        <dbReference type="SAM" id="MobiDB-lite"/>
    </source>
</evidence>
<keyword evidence="3" id="KW-1185">Reference proteome</keyword>
<dbReference type="AlphaFoldDB" id="A0AAV2E599"/>
<protein>
    <submittedName>
        <fullName evidence="2">Uncharacterized protein</fullName>
    </submittedName>
</protein>
<feature type="region of interest" description="Disordered" evidence="1">
    <location>
        <begin position="47"/>
        <end position="70"/>
    </location>
</feature>
<gene>
    <name evidence="2" type="ORF">LTRI10_LOCUS22424</name>
</gene>
<sequence>MGQEKKPRIVGGIIKGAQEEPIQVKVAQGNGPGEEARKAHCTPCSIGMETKHEGPKRSKLASGPTLVGAC</sequence>